<dbReference type="STRING" id="743788.S8EV32"/>
<dbReference type="InterPro" id="IPR008266">
    <property type="entry name" value="Tyr_kinase_AS"/>
</dbReference>
<dbReference type="Pfam" id="PF17667">
    <property type="entry name" value="Pkinase_fungal"/>
    <property type="match status" value="3"/>
</dbReference>
<dbReference type="Gene3D" id="1.10.510.10">
    <property type="entry name" value="Transferase(Phosphotransferase) domain 1"/>
    <property type="match status" value="1"/>
</dbReference>
<protein>
    <recommendedName>
        <fullName evidence="2">Protein kinase domain-containing protein</fullName>
    </recommendedName>
</protein>
<dbReference type="PROSITE" id="PS00109">
    <property type="entry name" value="PROTEIN_KINASE_TYR"/>
    <property type="match status" value="1"/>
</dbReference>
<organism evidence="3 4">
    <name type="scientific">Fomitopsis schrenkii</name>
    <name type="common">Brown rot fungus</name>
    <dbReference type="NCBI Taxonomy" id="2126942"/>
    <lineage>
        <taxon>Eukaryota</taxon>
        <taxon>Fungi</taxon>
        <taxon>Dikarya</taxon>
        <taxon>Basidiomycota</taxon>
        <taxon>Agaricomycotina</taxon>
        <taxon>Agaricomycetes</taxon>
        <taxon>Polyporales</taxon>
        <taxon>Fomitopsis</taxon>
    </lineage>
</organism>
<dbReference type="SUPFAM" id="SSF56112">
    <property type="entry name" value="Protein kinase-like (PK-like)"/>
    <property type="match status" value="1"/>
</dbReference>
<feature type="region of interest" description="Disordered" evidence="1">
    <location>
        <begin position="821"/>
        <end position="877"/>
    </location>
</feature>
<proteinExistence type="predicted"/>
<accession>S8EV32</accession>
<dbReference type="InterPro" id="IPR040976">
    <property type="entry name" value="Pkinase_fungal"/>
</dbReference>
<dbReference type="OrthoDB" id="2797568at2759"/>
<evidence type="ECO:0000313" key="4">
    <source>
        <dbReference type="Proteomes" id="UP000015241"/>
    </source>
</evidence>
<evidence type="ECO:0000256" key="1">
    <source>
        <dbReference type="SAM" id="MobiDB-lite"/>
    </source>
</evidence>
<name>S8EV32_FOMSC</name>
<dbReference type="eggNOG" id="ENOG502SXF9">
    <property type="taxonomic scope" value="Eukaryota"/>
</dbReference>
<dbReference type="PROSITE" id="PS50011">
    <property type="entry name" value="PROTEIN_KINASE_DOM"/>
    <property type="match status" value="1"/>
</dbReference>
<keyword evidence="4" id="KW-1185">Reference proteome</keyword>
<dbReference type="Proteomes" id="UP000015241">
    <property type="component" value="Unassembled WGS sequence"/>
</dbReference>
<feature type="compositionally biased region" description="Low complexity" evidence="1">
    <location>
        <begin position="1"/>
        <end position="31"/>
    </location>
</feature>
<feature type="region of interest" description="Disordered" evidence="1">
    <location>
        <begin position="1"/>
        <end position="61"/>
    </location>
</feature>
<dbReference type="GO" id="GO:0004672">
    <property type="term" value="F:protein kinase activity"/>
    <property type="evidence" value="ECO:0007669"/>
    <property type="project" value="InterPro"/>
</dbReference>
<feature type="domain" description="Protein kinase" evidence="2">
    <location>
        <begin position="359"/>
        <end position="776"/>
    </location>
</feature>
<dbReference type="EMBL" id="KE504270">
    <property type="protein sequence ID" value="EPS93540.1"/>
    <property type="molecule type" value="Genomic_DNA"/>
</dbReference>
<dbReference type="InterPro" id="IPR011009">
    <property type="entry name" value="Kinase-like_dom_sf"/>
</dbReference>
<reference evidence="3 4" key="1">
    <citation type="journal article" date="2012" name="Science">
        <title>The Paleozoic origin of enzymatic lignin decomposition reconstructed from 31 fungal genomes.</title>
        <authorList>
            <person name="Floudas D."/>
            <person name="Binder M."/>
            <person name="Riley R."/>
            <person name="Barry K."/>
            <person name="Blanchette R.A."/>
            <person name="Henrissat B."/>
            <person name="Martinez A.T."/>
            <person name="Otillar R."/>
            <person name="Spatafora J.W."/>
            <person name="Yadav J.S."/>
            <person name="Aerts A."/>
            <person name="Benoit I."/>
            <person name="Boyd A."/>
            <person name="Carlson A."/>
            <person name="Copeland A."/>
            <person name="Coutinho P.M."/>
            <person name="de Vries R.P."/>
            <person name="Ferreira P."/>
            <person name="Findley K."/>
            <person name="Foster B."/>
            <person name="Gaskell J."/>
            <person name="Glotzer D."/>
            <person name="Gorecki P."/>
            <person name="Heitman J."/>
            <person name="Hesse C."/>
            <person name="Hori C."/>
            <person name="Igarashi K."/>
            <person name="Jurgens J.A."/>
            <person name="Kallen N."/>
            <person name="Kersten P."/>
            <person name="Kohler A."/>
            <person name="Kuees U."/>
            <person name="Kumar T.K.A."/>
            <person name="Kuo A."/>
            <person name="LaButti K."/>
            <person name="Larrondo L.F."/>
            <person name="Lindquist E."/>
            <person name="Ling A."/>
            <person name="Lombard V."/>
            <person name="Lucas S."/>
            <person name="Lundell T."/>
            <person name="Martin R."/>
            <person name="McLaughlin D.J."/>
            <person name="Morgenstern I."/>
            <person name="Morin E."/>
            <person name="Murat C."/>
            <person name="Nagy L.G."/>
            <person name="Nolan M."/>
            <person name="Ohm R.A."/>
            <person name="Patyshakuliyeva A."/>
            <person name="Rokas A."/>
            <person name="Ruiz-Duenas F.J."/>
            <person name="Sabat G."/>
            <person name="Salamov A."/>
            <person name="Samejima M."/>
            <person name="Schmutz J."/>
            <person name="Slot J.C."/>
            <person name="St John F."/>
            <person name="Stenlid J."/>
            <person name="Sun H."/>
            <person name="Sun S."/>
            <person name="Syed K."/>
            <person name="Tsang A."/>
            <person name="Wiebenga A."/>
            <person name="Young D."/>
            <person name="Pisabarro A."/>
            <person name="Eastwood D.C."/>
            <person name="Martin F."/>
            <person name="Cullen D."/>
            <person name="Grigoriev I.V."/>
            <person name="Hibbett D.S."/>
        </authorList>
    </citation>
    <scope>NUCLEOTIDE SEQUENCE</scope>
    <source>
        <strain evidence="4">FP-58527</strain>
    </source>
</reference>
<evidence type="ECO:0000259" key="2">
    <source>
        <dbReference type="PROSITE" id="PS50011"/>
    </source>
</evidence>
<gene>
    <name evidence="3" type="ORF">FOMPIDRAFT_93727</name>
</gene>
<dbReference type="InParanoid" id="S8EV32"/>
<dbReference type="HOGENOM" id="CLU_010865_0_0_1"/>
<sequence>MSLRTSPSPSSRSSSPSAGSSTSSSRVDSGSDMQGTERTHKSATRAVLKQHTHQNSEANKDSWAAEIGGKISLVNEPLHDFFRDYVPCHSEFVGLRPWTDPAKVFEAVPSSGKETDKYPHLIKGLRQLVSEFHDVRRPKFADGSKCAVRFPFKEWEEEHHYTLPDILMSFPGEDDHDDTWAKTWHRIAMVCEVKNTADPINESAPWPSVRQSGSATGVLTQLAKSARNLMLTHGMLFVFVVGIYKDSARIYRFDRAACVVSKSFNIKTTPWPLHELLWRICHYEAPVGGLPTGTVVPRLLGEDPTLFRASEQDKDMADKKCQATGQRPLSEDEWRACRWVTVAKHDSEGKFIHSTRVLLYRVRSLNPRLFSRATVVWEGYEDVTWKRVAVKDAWRQVARDREDAFYDQIRDSMQNRSWRDILDDYKFLHRNNEEREIPPLPSGEGPYDLPPDLEELLVEAELDPVVGELFGLARMQYGDDLGAREMTKLARSKDGSYPWPAYHEFYHRTVCRGLPRDTAGKDDNPEYNDRSHMRLVFETVGRPLSQFRSTKELIRSFRDAIYGHRQAYRAGIIHRDISENNIMLSDDLMSFFIGFLLDFDYGFNWKDLLRRAGWEVSEAAWERYVEEYNRNLPYQARPAPPEVKIPPMGPTKDDMSDEAKAEQEEWRARMKIKERTGTLYFMAIEILRSHVAHDVRHDLESFFWLLLWVILRYTRTTRYLVHDLYINVFGAQTDDSSALSKEGFLFRMLDWEVKDNKPLTTLLSKFKDIVADQNFVRSKIPLTYESVLTLFDEALASPGWPTEDDHARPFKMPSTAVLSASCQDNSNVGGGSRGGSGERREVPGDVDPLTLPPHKRAHVYRRPVQNPPVADDANGGN</sequence>
<dbReference type="PANTHER" id="PTHR38248:SF2">
    <property type="entry name" value="FUNK1 11"/>
    <property type="match status" value="1"/>
</dbReference>
<evidence type="ECO:0000313" key="3">
    <source>
        <dbReference type="EMBL" id="EPS93540.1"/>
    </source>
</evidence>
<dbReference type="GO" id="GO:0005524">
    <property type="term" value="F:ATP binding"/>
    <property type="evidence" value="ECO:0007669"/>
    <property type="project" value="InterPro"/>
</dbReference>
<dbReference type="AlphaFoldDB" id="S8EV32"/>
<dbReference type="InterPro" id="IPR000719">
    <property type="entry name" value="Prot_kinase_dom"/>
</dbReference>
<dbReference type="PANTHER" id="PTHR38248">
    <property type="entry name" value="FUNK1 6"/>
    <property type="match status" value="1"/>
</dbReference>